<dbReference type="Proteomes" id="UP001222087">
    <property type="component" value="Chromosome"/>
</dbReference>
<organism evidence="2 3">
    <name type="scientific">Legionella cardiaca</name>
    <dbReference type="NCBI Taxonomy" id="1071983"/>
    <lineage>
        <taxon>Bacteria</taxon>
        <taxon>Pseudomonadati</taxon>
        <taxon>Pseudomonadota</taxon>
        <taxon>Gammaproteobacteria</taxon>
        <taxon>Legionellales</taxon>
        <taxon>Legionellaceae</taxon>
        <taxon>Legionella</taxon>
    </lineage>
</organism>
<evidence type="ECO:0000256" key="1">
    <source>
        <dbReference type="SAM" id="MobiDB-lite"/>
    </source>
</evidence>
<proteinExistence type="predicted"/>
<dbReference type="EMBL" id="CP119078">
    <property type="protein sequence ID" value="WED43616.1"/>
    <property type="molecule type" value="Genomic_DNA"/>
</dbReference>
<accession>A0ABY8ATU6</accession>
<dbReference type="RefSeq" id="WP_275089427.1">
    <property type="nucleotide sequence ID" value="NZ_CP119078.1"/>
</dbReference>
<sequence length="61" mass="6881">MTNSTNYMLEKMNGEKVSAKNTETNPVLKASEEVNTPDKELSLPNLLAKCLTRKDSFDHRP</sequence>
<evidence type="ECO:0000313" key="3">
    <source>
        <dbReference type="Proteomes" id="UP001222087"/>
    </source>
</evidence>
<gene>
    <name evidence="2" type="ORF">PXX05_02235</name>
</gene>
<reference evidence="2 3" key="1">
    <citation type="submission" date="2023-02" db="EMBL/GenBank/DDBJ databases">
        <title>Genome Sequence of L. cardiaca H63T.</title>
        <authorList>
            <person name="Lopez A.E."/>
            <person name="Cianciotto N.P."/>
        </authorList>
    </citation>
    <scope>NUCLEOTIDE SEQUENCE [LARGE SCALE GENOMIC DNA]</scope>
    <source>
        <strain evidence="2 3">H63</strain>
    </source>
</reference>
<name>A0ABY8ATU6_9GAMM</name>
<protein>
    <submittedName>
        <fullName evidence="2">Uncharacterized protein</fullName>
    </submittedName>
</protein>
<feature type="region of interest" description="Disordered" evidence="1">
    <location>
        <begin position="1"/>
        <end position="28"/>
    </location>
</feature>
<evidence type="ECO:0000313" key="2">
    <source>
        <dbReference type="EMBL" id="WED43616.1"/>
    </source>
</evidence>
<keyword evidence="3" id="KW-1185">Reference proteome</keyword>